<protein>
    <submittedName>
        <fullName evidence="1">Regulator of ribonuclease activity B</fullName>
    </submittedName>
</protein>
<feature type="non-terminal residue" evidence="1">
    <location>
        <position position="1"/>
    </location>
</feature>
<gene>
    <name evidence="1" type="ORF">KUDE01_023384</name>
</gene>
<dbReference type="EMBL" id="JASDAP010000023">
    <property type="protein sequence ID" value="KAK1882604.1"/>
    <property type="molecule type" value="Genomic_DNA"/>
</dbReference>
<accession>A0AAD9EY90</accession>
<evidence type="ECO:0000313" key="2">
    <source>
        <dbReference type="Proteomes" id="UP001228049"/>
    </source>
</evidence>
<keyword evidence="2" id="KW-1185">Reference proteome</keyword>
<dbReference type="Proteomes" id="UP001228049">
    <property type="component" value="Unassembled WGS sequence"/>
</dbReference>
<comment type="caution">
    <text evidence="1">The sequence shown here is derived from an EMBL/GenBank/DDBJ whole genome shotgun (WGS) entry which is preliminary data.</text>
</comment>
<dbReference type="AlphaFoldDB" id="A0AAD9EY90"/>
<organism evidence="1 2">
    <name type="scientific">Dissostichus eleginoides</name>
    <name type="common">Patagonian toothfish</name>
    <name type="synonym">Dissostichus amissus</name>
    <dbReference type="NCBI Taxonomy" id="100907"/>
    <lineage>
        <taxon>Eukaryota</taxon>
        <taxon>Metazoa</taxon>
        <taxon>Chordata</taxon>
        <taxon>Craniata</taxon>
        <taxon>Vertebrata</taxon>
        <taxon>Euteleostomi</taxon>
        <taxon>Actinopterygii</taxon>
        <taxon>Neopterygii</taxon>
        <taxon>Teleostei</taxon>
        <taxon>Neoteleostei</taxon>
        <taxon>Acanthomorphata</taxon>
        <taxon>Eupercaria</taxon>
        <taxon>Perciformes</taxon>
        <taxon>Notothenioidei</taxon>
        <taxon>Nototheniidae</taxon>
        <taxon>Dissostichus</taxon>
    </lineage>
</organism>
<reference evidence="1" key="1">
    <citation type="submission" date="2023-04" db="EMBL/GenBank/DDBJ databases">
        <title>Chromosome-level genome of Chaenocephalus aceratus.</title>
        <authorList>
            <person name="Park H."/>
        </authorList>
    </citation>
    <scope>NUCLEOTIDE SEQUENCE</scope>
    <source>
        <strain evidence="1">DE</strain>
        <tissue evidence="1">Muscle</tissue>
    </source>
</reference>
<feature type="non-terminal residue" evidence="1">
    <location>
        <position position="53"/>
    </location>
</feature>
<proteinExistence type="predicted"/>
<sequence length="53" mass="6135">QQVKQLQQLKAQREQLDMDAAVAECDAKLKVLEEYEVAQDGMSSYLKRSQRHV</sequence>
<name>A0AAD9EY90_DISEL</name>
<evidence type="ECO:0000313" key="1">
    <source>
        <dbReference type="EMBL" id="KAK1882604.1"/>
    </source>
</evidence>